<name>A0A3R9NZV5_9BACT</name>
<protein>
    <submittedName>
        <fullName evidence="1">Uncharacterized protein</fullName>
    </submittedName>
</protein>
<accession>A0A3R9NZV5</accession>
<dbReference type="AlphaFoldDB" id="A0A3R9NZV5"/>
<dbReference type="EMBL" id="RSDW01000001">
    <property type="protein sequence ID" value="RSL18717.1"/>
    <property type="molecule type" value="Genomic_DNA"/>
</dbReference>
<dbReference type="Proteomes" id="UP000269669">
    <property type="component" value="Unassembled WGS sequence"/>
</dbReference>
<proteinExistence type="predicted"/>
<organism evidence="1 2">
    <name type="scientific">Edaphobacter aggregans</name>
    <dbReference type="NCBI Taxonomy" id="570835"/>
    <lineage>
        <taxon>Bacteria</taxon>
        <taxon>Pseudomonadati</taxon>
        <taxon>Acidobacteriota</taxon>
        <taxon>Terriglobia</taxon>
        <taxon>Terriglobales</taxon>
        <taxon>Acidobacteriaceae</taxon>
        <taxon>Edaphobacter</taxon>
    </lineage>
</organism>
<keyword evidence="2" id="KW-1185">Reference proteome</keyword>
<evidence type="ECO:0000313" key="2">
    <source>
        <dbReference type="Proteomes" id="UP000269669"/>
    </source>
</evidence>
<sequence length="269" mass="31030">MRNYISETQHRLNMGPSGRRVNDACEVTFSETSLWQVVVSQNPVLRELTGPFIDPNIYDDFMLSETTMTALTEEEARQFFARNEWNTGIKADERALRYDDPEANALYLKFPETPLRATYFSRLASMLGAEDESMFYGALLWIKLSDIGSPQLEKTGWSMVEMMRRGFGENRPLEIAPAHWFRNGAVVELAAFILPCFVFGWDAYIVPSRGDLFIHISHDEYWAVMTKNAKTHEEVLSVLEDLEPEQETQHLLHKFCPSSRHLHSNRDSK</sequence>
<reference evidence="1 2" key="1">
    <citation type="submission" date="2018-12" db="EMBL/GenBank/DDBJ databases">
        <title>Sequencing of bacterial isolates from soil warming experiment in Harvard Forest, Massachusetts, USA.</title>
        <authorList>
            <person name="Deangelis K."/>
        </authorList>
    </citation>
    <scope>NUCLEOTIDE SEQUENCE [LARGE SCALE GENOMIC DNA]</scope>
    <source>
        <strain evidence="1 2">EB153</strain>
    </source>
</reference>
<dbReference type="OrthoDB" id="194585at2"/>
<comment type="caution">
    <text evidence="1">The sequence shown here is derived from an EMBL/GenBank/DDBJ whole genome shotgun (WGS) entry which is preliminary data.</text>
</comment>
<dbReference type="RefSeq" id="WP_125487035.1">
    <property type="nucleotide sequence ID" value="NZ_RSDW01000001.1"/>
</dbReference>
<evidence type="ECO:0000313" key="1">
    <source>
        <dbReference type="EMBL" id="RSL18717.1"/>
    </source>
</evidence>
<gene>
    <name evidence="1" type="ORF">EDE15_4316</name>
</gene>